<name>A0ACB9ZFV9_9PEZI</name>
<organism evidence="1 2">
    <name type="scientific">Hypoxylon rubiginosum</name>
    <dbReference type="NCBI Taxonomy" id="110542"/>
    <lineage>
        <taxon>Eukaryota</taxon>
        <taxon>Fungi</taxon>
        <taxon>Dikarya</taxon>
        <taxon>Ascomycota</taxon>
        <taxon>Pezizomycotina</taxon>
        <taxon>Sordariomycetes</taxon>
        <taxon>Xylariomycetidae</taxon>
        <taxon>Xylariales</taxon>
        <taxon>Hypoxylaceae</taxon>
        <taxon>Hypoxylon</taxon>
    </lineage>
</organism>
<evidence type="ECO:0000313" key="2">
    <source>
        <dbReference type="Proteomes" id="UP001497700"/>
    </source>
</evidence>
<keyword evidence="2" id="KW-1185">Reference proteome</keyword>
<proteinExistence type="predicted"/>
<comment type="caution">
    <text evidence="1">The sequence shown here is derived from an EMBL/GenBank/DDBJ whole genome shotgun (WGS) entry which is preliminary data.</text>
</comment>
<evidence type="ECO:0000313" key="1">
    <source>
        <dbReference type="EMBL" id="KAI4870059.1"/>
    </source>
</evidence>
<sequence length="258" mass="27958">MVSPIGTFFIVLFVLLIAAAVGWIVFTQLRARRLGLPAPPFSSYIPFARSAPSPSYGPQPAPGGVRGWISDKWRGLRSSAGNRSAAGAYERPSRRGFGALDPDEAWDARVGHEADAYYGYGYEEQELGVRGPAAAVQGQQHQHQQQYQQQQQQQQQHQQQYAAADTAYSGGGYSNVNLSGIDDRRGRTVSRDLEPSTGGRNPFDDDAAEPSNISLRGVSPRPIDTSVGGAKAKGVQNIQGGSHESPTSERRSIFRENV</sequence>
<gene>
    <name evidence="1" type="ORF">F4820DRAFT_443539</name>
</gene>
<dbReference type="Proteomes" id="UP001497700">
    <property type="component" value="Unassembled WGS sequence"/>
</dbReference>
<reference evidence="1 2" key="1">
    <citation type="journal article" date="2022" name="New Phytol.">
        <title>Ecological generalism drives hyperdiversity of secondary metabolite gene clusters in xylarialean endophytes.</title>
        <authorList>
            <person name="Franco M.E.E."/>
            <person name="Wisecaver J.H."/>
            <person name="Arnold A.E."/>
            <person name="Ju Y.M."/>
            <person name="Slot J.C."/>
            <person name="Ahrendt S."/>
            <person name="Moore L.P."/>
            <person name="Eastman K.E."/>
            <person name="Scott K."/>
            <person name="Konkel Z."/>
            <person name="Mondo S.J."/>
            <person name="Kuo A."/>
            <person name="Hayes R.D."/>
            <person name="Haridas S."/>
            <person name="Andreopoulos B."/>
            <person name="Riley R."/>
            <person name="LaButti K."/>
            <person name="Pangilinan J."/>
            <person name="Lipzen A."/>
            <person name="Amirebrahimi M."/>
            <person name="Yan J."/>
            <person name="Adam C."/>
            <person name="Keymanesh K."/>
            <person name="Ng V."/>
            <person name="Louie K."/>
            <person name="Northen T."/>
            <person name="Drula E."/>
            <person name="Henrissat B."/>
            <person name="Hsieh H.M."/>
            <person name="Youens-Clark K."/>
            <person name="Lutzoni F."/>
            <person name="Miadlikowska J."/>
            <person name="Eastwood D.C."/>
            <person name="Hamelin R.C."/>
            <person name="Grigoriev I.V."/>
            <person name="U'Ren J.M."/>
        </authorList>
    </citation>
    <scope>NUCLEOTIDE SEQUENCE [LARGE SCALE GENOMIC DNA]</scope>
    <source>
        <strain evidence="1 2">CBS 119005</strain>
    </source>
</reference>
<dbReference type="EMBL" id="MU393426">
    <property type="protein sequence ID" value="KAI4870059.1"/>
    <property type="molecule type" value="Genomic_DNA"/>
</dbReference>
<accession>A0ACB9ZFV9</accession>
<protein>
    <submittedName>
        <fullName evidence="1">Uncharacterized protein</fullName>
    </submittedName>
</protein>